<evidence type="ECO:0000259" key="3">
    <source>
        <dbReference type="PROSITE" id="PS50144"/>
    </source>
</evidence>
<evidence type="ECO:0000256" key="1">
    <source>
        <dbReference type="ARBA" id="ARBA00004906"/>
    </source>
</evidence>
<dbReference type="Gramene" id="TVU40174">
    <property type="protein sequence ID" value="TVU40174"/>
    <property type="gene ID" value="EJB05_13625"/>
</dbReference>
<feature type="domain" description="BTB" evidence="2">
    <location>
        <begin position="189"/>
        <end position="241"/>
    </location>
</feature>
<dbReference type="EMBL" id="RWGY01000007">
    <property type="protein sequence ID" value="TVU40174.1"/>
    <property type="molecule type" value="Genomic_DNA"/>
</dbReference>
<reference evidence="4 5" key="1">
    <citation type="journal article" date="2019" name="Sci. Rep.">
        <title>A high-quality genome of Eragrostis curvula grass provides insights into Poaceae evolution and supports new strategies to enhance forage quality.</title>
        <authorList>
            <person name="Carballo J."/>
            <person name="Santos B.A.C.M."/>
            <person name="Zappacosta D."/>
            <person name="Garbus I."/>
            <person name="Selva J.P."/>
            <person name="Gallo C.A."/>
            <person name="Diaz A."/>
            <person name="Albertini E."/>
            <person name="Caccamo M."/>
            <person name="Echenique V."/>
        </authorList>
    </citation>
    <scope>NUCLEOTIDE SEQUENCE [LARGE SCALE GENOMIC DNA]</scope>
    <source>
        <strain evidence="5">cv. Victoria</strain>
        <tissue evidence="4">Leaf</tissue>
    </source>
</reference>
<evidence type="ECO:0008006" key="6">
    <source>
        <dbReference type="Google" id="ProtNLM"/>
    </source>
</evidence>
<evidence type="ECO:0000313" key="4">
    <source>
        <dbReference type="EMBL" id="TVU40174.1"/>
    </source>
</evidence>
<sequence length="317" mass="35300">MAAASPPPSWSRSVTETVRGSHQYTVKGFSLAKGMGPGRFITSDVFTVGGYHWAIYLYPDGKNPEDNSAYVSVFVALASDGADVRALFELTLMDQSGRGRHKVHSHFDRSLQAGPYTLKYKGSMWGYKRFYRRSLLETSDFLKNDCLVLNCTVGVVKNRVETPKNIQVHIPPSDMGSCFKELLRRGIGCDITFQVGDEKVRAHKWVLAARSPVFKAQFFGPIGKPDLQTVVVEDVEPVVFKGKENQQKLDCTVMETEGFSYLEETCPSLLSDLLATVAVVDDDPASVNRKRAVCGNEVSVPVDSVEAFFERRSRRRV</sequence>
<organism evidence="4 5">
    <name type="scientific">Eragrostis curvula</name>
    <name type="common">weeping love grass</name>
    <dbReference type="NCBI Taxonomy" id="38414"/>
    <lineage>
        <taxon>Eukaryota</taxon>
        <taxon>Viridiplantae</taxon>
        <taxon>Streptophyta</taxon>
        <taxon>Embryophyta</taxon>
        <taxon>Tracheophyta</taxon>
        <taxon>Spermatophyta</taxon>
        <taxon>Magnoliopsida</taxon>
        <taxon>Liliopsida</taxon>
        <taxon>Poales</taxon>
        <taxon>Poaceae</taxon>
        <taxon>PACMAD clade</taxon>
        <taxon>Chloridoideae</taxon>
        <taxon>Eragrostideae</taxon>
        <taxon>Eragrostidinae</taxon>
        <taxon>Eragrostis</taxon>
    </lineage>
</organism>
<dbReference type="InterPro" id="IPR002083">
    <property type="entry name" value="MATH/TRAF_dom"/>
</dbReference>
<dbReference type="InterPro" id="IPR000210">
    <property type="entry name" value="BTB/POZ_dom"/>
</dbReference>
<protein>
    <recommendedName>
        <fullName evidence="6">BTB domain-containing protein</fullName>
    </recommendedName>
</protein>
<dbReference type="GO" id="GO:0016567">
    <property type="term" value="P:protein ubiquitination"/>
    <property type="evidence" value="ECO:0007669"/>
    <property type="project" value="InterPro"/>
</dbReference>
<dbReference type="Gene3D" id="3.30.710.10">
    <property type="entry name" value="Potassium Channel Kv1.1, Chain A"/>
    <property type="match status" value="1"/>
</dbReference>
<dbReference type="Pfam" id="PF22486">
    <property type="entry name" value="MATH_2"/>
    <property type="match status" value="1"/>
</dbReference>
<comment type="pathway">
    <text evidence="1">Protein modification; protein ubiquitination.</text>
</comment>
<dbReference type="InterPro" id="IPR011333">
    <property type="entry name" value="SKP1/BTB/POZ_sf"/>
</dbReference>
<dbReference type="OrthoDB" id="6359816at2759"/>
<dbReference type="PANTHER" id="PTHR26379">
    <property type="entry name" value="BTB/POZ AND MATH DOMAIN-CONTAINING PROTEIN 1"/>
    <property type="match status" value="1"/>
</dbReference>
<dbReference type="PROSITE" id="PS50097">
    <property type="entry name" value="BTB"/>
    <property type="match status" value="1"/>
</dbReference>
<proteinExistence type="predicted"/>
<dbReference type="AlphaFoldDB" id="A0A5J9VXV3"/>
<dbReference type="SUPFAM" id="SSF49599">
    <property type="entry name" value="TRAF domain-like"/>
    <property type="match status" value="1"/>
</dbReference>
<name>A0A5J9VXV3_9POAL</name>
<gene>
    <name evidence="4" type="ORF">EJB05_13625</name>
</gene>
<evidence type="ECO:0000259" key="2">
    <source>
        <dbReference type="PROSITE" id="PS50097"/>
    </source>
</evidence>
<dbReference type="InterPro" id="IPR008974">
    <property type="entry name" value="TRAF-like"/>
</dbReference>
<dbReference type="PROSITE" id="PS50144">
    <property type="entry name" value="MATH"/>
    <property type="match status" value="1"/>
</dbReference>
<feature type="domain" description="MATH" evidence="3">
    <location>
        <begin position="19"/>
        <end position="153"/>
    </location>
</feature>
<keyword evidence="5" id="KW-1185">Reference proteome</keyword>
<dbReference type="InterPro" id="IPR045005">
    <property type="entry name" value="BPM1-6"/>
</dbReference>
<dbReference type="SMART" id="SM00061">
    <property type="entry name" value="MATH"/>
    <property type="match status" value="1"/>
</dbReference>
<comment type="caution">
    <text evidence="4">The sequence shown here is derived from an EMBL/GenBank/DDBJ whole genome shotgun (WGS) entry which is preliminary data.</text>
</comment>
<dbReference type="SUPFAM" id="SSF54695">
    <property type="entry name" value="POZ domain"/>
    <property type="match status" value="1"/>
</dbReference>
<dbReference type="Pfam" id="PF00651">
    <property type="entry name" value="BTB"/>
    <property type="match status" value="1"/>
</dbReference>
<dbReference type="PANTHER" id="PTHR26379:SF293">
    <property type="entry name" value="BTB_POZ AND MATH DOMAIN-CONTAINING PROTEIN 3"/>
    <property type="match status" value="1"/>
</dbReference>
<dbReference type="Gene3D" id="2.60.210.10">
    <property type="entry name" value="Apoptosis, Tumor Necrosis Factor Receptor Associated Protein 2, Chain A"/>
    <property type="match status" value="1"/>
</dbReference>
<dbReference type="Proteomes" id="UP000324897">
    <property type="component" value="Chromosome 4"/>
</dbReference>
<accession>A0A5J9VXV3</accession>
<evidence type="ECO:0000313" key="5">
    <source>
        <dbReference type="Proteomes" id="UP000324897"/>
    </source>
</evidence>
<dbReference type="CDD" id="cd00121">
    <property type="entry name" value="MATH"/>
    <property type="match status" value="1"/>
</dbReference>